<name>A0A4D7YZB5_AGRTU</name>
<sequence>MSKEAGLLSDLGPLYHTYDWFGAQNEQHPGIYKLNQKAKQAIIGGYILQAIAKCRKTLDTKVSFAELFCADGYYAMLARHFGADDSIGIDNDRDGQLASAERIASRLGIDQCKFIKMDVNEADKLGQFDVVANLGGLYHVSNPEEILQKSYEMARHFLIVQTVVSLANNQKRYFESPAPGWDWGSRYNPRSFYRMLMSKGWNIVDYHFNELEGNGRPEDRGSVYCLISKEAPNGLTLLTSAFRRISAKIL</sequence>
<evidence type="ECO:0000313" key="3">
    <source>
        <dbReference type="Proteomes" id="UP000298649"/>
    </source>
</evidence>
<dbReference type="GO" id="GO:0008168">
    <property type="term" value="F:methyltransferase activity"/>
    <property type="evidence" value="ECO:0007669"/>
    <property type="project" value="UniProtKB-KW"/>
</dbReference>
<keyword evidence="2" id="KW-0808">Transferase</keyword>
<gene>
    <name evidence="2" type="ORF">CFBP7129_24080</name>
</gene>
<dbReference type="Proteomes" id="UP000298649">
    <property type="component" value="Chromosome linear"/>
</dbReference>
<protein>
    <submittedName>
        <fullName evidence="2">Methyltransferase domain-containing protein</fullName>
    </submittedName>
</protein>
<dbReference type="SUPFAM" id="SSF53335">
    <property type="entry name" value="S-adenosyl-L-methionine-dependent methyltransferases"/>
    <property type="match status" value="1"/>
</dbReference>
<dbReference type="InterPro" id="IPR029063">
    <property type="entry name" value="SAM-dependent_MTases_sf"/>
</dbReference>
<accession>A0A4D7YZB5</accession>
<dbReference type="Gene3D" id="3.40.50.150">
    <property type="entry name" value="Vaccinia Virus protein VP39"/>
    <property type="match status" value="1"/>
</dbReference>
<dbReference type="RefSeq" id="WP_137005653.1">
    <property type="nucleotide sequence ID" value="NZ_CP039923.1"/>
</dbReference>
<proteinExistence type="predicted"/>
<reference evidence="2 3" key="1">
    <citation type="submission" date="2019-04" db="EMBL/GenBank/DDBJ databases">
        <title>Complete genome sequence of Agrobacterium tumefaciens CFBP7129.</title>
        <authorList>
            <person name="Haryono M."/>
            <person name="Lin Y.-C."/>
            <person name="Lai E.-M."/>
            <person name="Kuo C.-H."/>
        </authorList>
    </citation>
    <scope>NUCLEOTIDE SEQUENCE [LARGE SCALE GENOMIC DNA]</scope>
    <source>
        <strain evidence="2 3">CFBP7129</strain>
    </source>
</reference>
<dbReference type="InterPro" id="IPR025714">
    <property type="entry name" value="Methyltranfer_dom"/>
</dbReference>
<dbReference type="EMBL" id="CP039923">
    <property type="protein sequence ID" value="QCL97212.1"/>
    <property type="molecule type" value="Genomic_DNA"/>
</dbReference>
<dbReference type="GO" id="GO:0032259">
    <property type="term" value="P:methylation"/>
    <property type="evidence" value="ECO:0007669"/>
    <property type="project" value="UniProtKB-KW"/>
</dbReference>
<keyword evidence="2" id="KW-0489">Methyltransferase</keyword>
<dbReference type="CDD" id="cd02440">
    <property type="entry name" value="AdoMet_MTases"/>
    <property type="match status" value="1"/>
</dbReference>
<feature type="domain" description="Methyltransferase" evidence="1">
    <location>
        <begin position="63"/>
        <end position="164"/>
    </location>
</feature>
<organism evidence="2 3">
    <name type="scientific">Agrobacterium tumefaciens</name>
    <dbReference type="NCBI Taxonomy" id="358"/>
    <lineage>
        <taxon>Bacteria</taxon>
        <taxon>Pseudomonadati</taxon>
        <taxon>Pseudomonadota</taxon>
        <taxon>Alphaproteobacteria</taxon>
        <taxon>Hyphomicrobiales</taxon>
        <taxon>Rhizobiaceae</taxon>
        <taxon>Rhizobium/Agrobacterium group</taxon>
        <taxon>Agrobacterium</taxon>
        <taxon>Agrobacterium tumefaciens complex</taxon>
    </lineage>
</organism>
<dbReference type="Pfam" id="PF13847">
    <property type="entry name" value="Methyltransf_31"/>
    <property type="match status" value="1"/>
</dbReference>
<evidence type="ECO:0000313" key="2">
    <source>
        <dbReference type="EMBL" id="QCL97212.1"/>
    </source>
</evidence>
<dbReference type="AlphaFoldDB" id="A0A4D7YZB5"/>
<evidence type="ECO:0000259" key="1">
    <source>
        <dbReference type="Pfam" id="PF13847"/>
    </source>
</evidence>